<comment type="caution">
    <text evidence="1">The sequence shown here is derived from an EMBL/GenBank/DDBJ whole genome shotgun (WGS) entry which is preliminary data.</text>
</comment>
<protein>
    <submittedName>
        <fullName evidence="1">Uncharacterized protein</fullName>
    </submittedName>
</protein>
<proteinExistence type="predicted"/>
<keyword evidence="2" id="KW-1185">Reference proteome</keyword>
<evidence type="ECO:0000313" key="1">
    <source>
        <dbReference type="EMBL" id="CAF1171813.1"/>
    </source>
</evidence>
<dbReference type="SUPFAM" id="SSF48452">
    <property type="entry name" value="TPR-like"/>
    <property type="match status" value="1"/>
</dbReference>
<dbReference type="AlphaFoldDB" id="A0A814U9B6"/>
<dbReference type="Gene3D" id="1.25.40.10">
    <property type="entry name" value="Tetratricopeptide repeat domain"/>
    <property type="match status" value="1"/>
</dbReference>
<name>A0A814U9B6_ADIRI</name>
<accession>A0A814U9B6</accession>
<evidence type="ECO:0000313" key="2">
    <source>
        <dbReference type="Proteomes" id="UP000663828"/>
    </source>
</evidence>
<dbReference type="InterPro" id="IPR011990">
    <property type="entry name" value="TPR-like_helical_dom_sf"/>
</dbReference>
<dbReference type="InterPro" id="IPR019734">
    <property type="entry name" value="TPR_rpt"/>
</dbReference>
<dbReference type="PROSITE" id="PS51996">
    <property type="entry name" value="TR_MART"/>
    <property type="match status" value="1"/>
</dbReference>
<dbReference type="EMBL" id="CAJNOR010001610">
    <property type="protein sequence ID" value="CAF1171813.1"/>
    <property type="molecule type" value="Genomic_DNA"/>
</dbReference>
<gene>
    <name evidence="1" type="ORF">XAT740_LOCUS22076</name>
</gene>
<organism evidence="1 2">
    <name type="scientific">Adineta ricciae</name>
    <name type="common">Rotifer</name>
    <dbReference type="NCBI Taxonomy" id="249248"/>
    <lineage>
        <taxon>Eukaryota</taxon>
        <taxon>Metazoa</taxon>
        <taxon>Spiralia</taxon>
        <taxon>Gnathifera</taxon>
        <taxon>Rotifera</taxon>
        <taxon>Eurotatoria</taxon>
        <taxon>Bdelloidea</taxon>
        <taxon>Adinetida</taxon>
        <taxon>Adinetidae</taxon>
        <taxon>Adineta</taxon>
    </lineage>
</organism>
<dbReference type="SUPFAM" id="SSF56399">
    <property type="entry name" value="ADP-ribosylation"/>
    <property type="match status" value="1"/>
</dbReference>
<sequence>MNDHLALTEDVKLICLRSAHHDNTSIDQLQPIGIDTYEFDDVDECVQYIVSLDPEDTFVFIWLGFGWNHLIPILHQFEQIHCIYLHEPTHHKFMSKVHGVFTHPDELLQQLVRDIRVSQESQSTHLNVFYNQETTTIHNPQGNPIQAIWSEVLLQGLMRMPTPSTNVYGEMIKEARYFYRNNSVQLAQIDDFEKNYRREDAIRWYSRDSFVYRLVNKALRTQNLVILFKFRFIIRDIYEHLKKLYHKQYLAGNYKNEEPSTITLYRAMKVSSAESNQLRSFKTGGILSINSFVSASSDEMVTIFYLGKDIERDIMLEIEVDKKLLSSDSLPFADIHTLSSMSDDMEVLLSMGTTLQIQSVTANIRYENICIKTRLCYEASSELKQLKRYLIDKCLLYGQSESYYIDSLLSLLCGIWDQEKLDQLIKLCKREDKNVDCNVIHLMRRLSNVGNMINELSIAEVFPVASEVFSKVCELLKNLQRTPNISSDVRKILTEFDESVARMHSTAVYTNNMGAIIEQFLSELTSWEQIPAALSLPSLHPIHSELQFIKGSLNCLQGNHTQAVKCFERSQASPAVPLFDKNGFMQQAGMSNIVESADMLGIDSLSSQIFEDLYKSVETHPQALFQLGRHLERQNDWSMAILCYQRVIENRNLPPNSMFIIKAYYYMGMAFSKLNDSESELFNYHRAYDLLNQHYPSTHPLVSEIYRSIVLVELRINVQRIYYLLDRKH</sequence>
<reference evidence="1" key="1">
    <citation type="submission" date="2021-02" db="EMBL/GenBank/DDBJ databases">
        <authorList>
            <person name="Nowell W R."/>
        </authorList>
    </citation>
    <scope>NUCLEOTIDE SEQUENCE</scope>
</reference>
<dbReference type="Gene3D" id="3.90.176.10">
    <property type="entry name" value="Toxin ADP-ribosyltransferase, Chain A, domain 1"/>
    <property type="match status" value="1"/>
</dbReference>
<dbReference type="Proteomes" id="UP000663828">
    <property type="component" value="Unassembled WGS sequence"/>
</dbReference>
<dbReference type="SMART" id="SM00028">
    <property type="entry name" value="TPR"/>
    <property type="match status" value="3"/>
</dbReference>